<protein>
    <submittedName>
        <fullName evidence="1">Antitermination protein</fullName>
    </submittedName>
</protein>
<accession>A0ABW4JXX0</accession>
<keyword evidence="2" id="KW-1185">Reference proteome</keyword>
<evidence type="ECO:0000313" key="2">
    <source>
        <dbReference type="Proteomes" id="UP001597327"/>
    </source>
</evidence>
<name>A0ABW4JXX0_9HYPH</name>
<proteinExistence type="predicted"/>
<dbReference type="Proteomes" id="UP001597327">
    <property type="component" value="Unassembled WGS sequence"/>
</dbReference>
<evidence type="ECO:0000313" key="1">
    <source>
        <dbReference type="EMBL" id="MFD1696677.1"/>
    </source>
</evidence>
<comment type="caution">
    <text evidence="1">The sequence shown here is derived from an EMBL/GenBank/DDBJ whole genome shotgun (WGS) entry which is preliminary data.</text>
</comment>
<sequence length="92" mass="9505">MKTLTVATLLIALAGLIYTFLDEKPQPELSRFDCADLTLFASRGAKSADDHCASYGGVALASSAPTARSALVILVRNQPVGGATGLAESSIH</sequence>
<organism evidence="1 2">
    <name type="scientific">Roseibium aestuarii</name>
    <dbReference type="NCBI Taxonomy" id="2600299"/>
    <lineage>
        <taxon>Bacteria</taxon>
        <taxon>Pseudomonadati</taxon>
        <taxon>Pseudomonadota</taxon>
        <taxon>Alphaproteobacteria</taxon>
        <taxon>Hyphomicrobiales</taxon>
        <taxon>Stappiaceae</taxon>
        <taxon>Roseibium</taxon>
    </lineage>
</organism>
<reference evidence="2" key="1">
    <citation type="journal article" date="2019" name="Int. J. Syst. Evol. Microbiol.">
        <title>The Global Catalogue of Microorganisms (GCM) 10K type strain sequencing project: providing services to taxonomists for standard genome sequencing and annotation.</title>
        <authorList>
            <consortium name="The Broad Institute Genomics Platform"/>
            <consortium name="The Broad Institute Genome Sequencing Center for Infectious Disease"/>
            <person name="Wu L."/>
            <person name="Ma J."/>
        </authorList>
    </citation>
    <scope>NUCLEOTIDE SEQUENCE [LARGE SCALE GENOMIC DNA]</scope>
    <source>
        <strain evidence="2">JCM 3369</strain>
    </source>
</reference>
<dbReference type="EMBL" id="JBHUFA010000004">
    <property type="protein sequence ID" value="MFD1696677.1"/>
    <property type="molecule type" value="Genomic_DNA"/>
</dbReference>
<gene>
    <name evidence="1" type="ORF">ACFSC7_14205</name>
</gene>
<dbReference type="RefSeq" id="WP_149892474.1">
    <property type="nucleotide sequence ID" value="NZ_JBHUFA010000004.1"/>
</dbReference>